<keyword evidence="2" id="KW-0378">Hydrolase</keyword>
<name>A0A6B0T9Q6_9EURY</name>
<dbReference type="PANTHER" id="PTHR43046">
    <property type="entry name" value="GDP-MANNOSE MANNOSYL HYDROLASE"/>
    <property type="match status" value="1"/>
</dbReference>
<evidence type="ECO:0000313" key="4">
    <source>
        <dbReference type="EMBL" id="MXR52976.1"/>
    </source>
</evidence>
<proteinExistence type="predicted"/>
<dbReference type="Pfam" id="PF00293">
    <property type="entry name" value="NUDIX"/>
    <property type="match status" value="1"/>
</dbReference>
<organism evidence="4 5">
    <name type="scientific">Halovenus carboxidivorans</name>
    <dbReference type="NCBI Taxonomy" id="2692199"/>
    <lineage>
        <taxon>Archaea</taxon>
        <taxon>Methanobacteriati</taxon>
        <taxon>Methanobacteriota</taxon>
        <taxon>Stenosarchaea group</taxon>
        <taxon>Halobacteria</taxon>
        <taxon>Halobacteriales</taxon>
        <taxon>Haloarculaceae</taxon>
        <taxon>Halovenus</taxon>
    </lineage>
</organism>
<reference evidence="4 5" key="1">
    <citation type="submission" date="2019-12" db="EMBL/GenBank/DDBJ databases">
        <title>Isolation and characterization of three novel carbon monoxide-oxidizing members of Halobacteria from salione crusts and soils.</title>
        <authorList>
            <person name="Myers M.R."/>
            <person name="King G.M."/>
        </authorList>
    </citation>
    <scope>NUCLEOTIDE SEQUENCE [LARGE SCALE GENOMIC DNA]</scope>
    <source>
        <strain evidence="4 5">WSH3</strain>
    </source>
</reference>
<dbReference type="Gene3D" id="3.90.79.10">
    <property type="entry name" value="Nucleoside Triphosphate Pyrophosphohydrolase"/>
    <property type="match status" value="1"/>
</dbReference>
<dbReference type="RefSeq" id="WP_159765167.1">
    <property type="nucleotide sequence ID" value="NZ_WUUT01000007.1"/>
</dbReference>
<comment type="cofactor">
    <cofactor evidence="1">
        <name>Mg(2+)</name>
        <dbReference type="ChEBI" id="CHEBI:18420"/>
    </cofactor>
</comment>
<dbReference type="InterPro" id="IPR015797">
    <property type="entry name" value="NUDIX_hydrolase-like_dom_sf"/>
</dbReference>
<dbReference type="OrthoDB" id="25155at2157"/>
<comment type="caution">
    <text evidence="4">The sequence shown here is derived from an EMBL/GenBank/DDBJ whole genome shotgun (WGS) entry which is preliminary data.</text>
</comment>
<keyword evidence="5" id="KW-1185">Reference proteome</keyword>
<evidence type="ECO:0000256" key="1">
    <source>
        <dbReference type="ARBA" id="ARBA00001946"/>
    </source>
</evidence>
<evidence type="ECO:0000259" key="3">
    <source>
        <dbReference type="PROSITE" id="PS51462"/>
    </source>
</evidence>
<dbReference type="Proteomes" id="UP000466535">
    <property type="component" value="Unassembled WGS sequence"/>
</dbReference>
<dbReference type="InterPro" id="IPR000086">
    <property type="entry name" value="NUDIX_hydrolase_dom"/>
</dbReference>
<feature type="domain" description="Nudix hydrolase" evidence="3">
    <location>
        <begin position="13"/>
        <end position="141"/>
    </location>
</feature>
<evidence type="ECO:0000256" key="2">
    <source>
        <dbReference type="ARBA" id="ARBA00022801"/>
    </source>
</evidence>
<dbReference type="GO" id="GO:0016787">
    <property type="term" value="F:hydrolase activity"/>
    <property type="evidence" value="ECO:0007669"/>
    <property type="project" value="UniProtKB-KW"/>
</dbReference>
<protein>
    <submittedName>
        <fullName evidence="4">NUDIX domain-containing protein</fullName>
    </submittedName>
</protein>
<sequence>MSSRTERQPAPRPRIRESAKALLTRGDRTLIVKERHGDGTPFWTLPGGGIEANESRPAALRRELAEELQCQSAVGERVSRFWYAHTSRDMTISLCSVYDCVLVTAASPNLTEGVIAKRWAAPDELPSNTLPQVRYLIERRS</sequence>
<dbReference type="AlphaFoldDB" id="A0A6B0T9Q6"/>
<dbReference type="PROSITE" id="PS51462">
    <property type="entry name" value="NUDIX"/>
    <property type="match status" value="1"/>
</dbReference>
<dbReference type="PANTHER" id="PTHR43046:SF14">
    <property type="entry name" value="MUTT_NUDIX FAMILY PROTEIN"/>
    <property type="match status" value="1"/>
</dbReference>
<dbReference type="EMBL" id="WUUT01000007">
    <property type="protein sequence ID" value="MXR52976.1"/>
    <property type="molecule type" value="Genomic_DNA"/>
</dbReference>
<dbReference type="SUPFAM" id="SSF55811">
    <property type="entry name" value="Nudix"/>
    <property type="match status" value="1"/>
</dbReference>
<gene>
    <name evidence="4" type="ORF">GRX03_15360</name>
</gene>
<accession>A0A6B0T9Q6</accession>
<evidence type="ECO:0000313" key="5">
    <source>
        <dbReference type="Proteomes" id="UP000466535"/>
    </source>
</evidence>